<sequence length="682" mass="74144">MRKPVGCGIERFISRRRRAERIEIRSEVPVRAIRRDDCGGSGDAAHHFVRRRTRGSACNRHRRLRTELRGGAGNERERRERAFVKFALALQQAIDASQKFTRLRALDDAVIVGVGHLHHFADAEAAQRRFVDVGETGRVTDGAGGENRTLPRHQARNRRDGADAAGVGEREARPGEIVGDEFIFARLRDECVVGGDEAGEIEFVGVLDHRHDEETRAVLAFAIDGEPEVDAGLHARRLPVLAAETVGNERHLARRLHDCKRDEMRERDFLVALRRFDRRVEFATARVENVDAERAERGRGGNAEALLHVTDERGGGALQRRALYVGSERRLRRALARRCSARAAIADRCSDVAAQNHAVGAGAANGSEIEFEFARDALRLMRSSERAATRGRSNGRGACRRFCGRRGFCGGCRYGGVLVEAHQHRADGERLSLGNEDLGDDAGGRSGNLDVDFIGGYIDERIACGDGIADFHAHFDDRALGHRFAHLGQGDVDDLRRPGGGSRSGGGLRGAVRRAVAGAGARGGIDLGEERADGNALPLVAVQARDHAGGGGGHLDIHLVGGDVHERLALGDKIADALAPLDNRTLGDRLAHLREGHLHQGVSHVVDSPSFLRIEAMNRSYTGPRRANPSILTRSHAEAYDPSHGASGSRGRELGVASGRRRAPRRVPMKRLGRSIACASGE</sequence>
<evidence type="ECO:0000256" key="1">
    <source>
        <dbReference type="SAM" id="MobiDB-lite"/>
    </source>
</evidence>
<comment type="caution">
    <text evidence="2">The sequence shown here is derived from an EMBL/GenBank/DDBJ whole genome shotgun (WGS) entry which is preliminary data.</text>
</comment>
<name>E6Q3Q8_9ZZZZ</name>
<feature type="compositionally biased region" description="Basic and acidic residues" evidence="1">
    <location>
        <begin position="157"/>
        <end position="171"/>
    </location>
</feature>
<organism evidence="2">
    <name type="scientific">mine drainage metagenome</name>
    <dbReference type="NCBI Taxonomy" id="410659"/>
    <lineage>
        <taxon>unclassified sequences</taxon>
        <taxon>metagenomes</taxon>
        <taxon>ecological metagenomes</taxon>
    </lineage>
</organism>
<evidence type="ECO:0000313" key="2">
    <source>
        <dbReference type="EMBL" id="CBI01819.1"/>
    </source>
</evidence>
<gene>
    <name evidence="2" type="ORF">CARN4_0811</name>
</gene>
<feature type="region of interest" description="Disordered" evidence="1">
    <location>
        <begin position="137"/>
        <end position="171"/>
    </location>
</feature>
<dbReference type="AlphaFoldDB" id="E6Q3Q8"/>
<accession>E6Q3Q8</accession>
<protein>
    <submittedName>
        <fullName evidence="2">Uncharacterized protein</fullName>
    </submittedName>
</protein>
<dbReference type="EMBL" id="CABO01000025">
    <property type="protein sequence ID" value="CBI01819.1"/>
    <property type="molecule type" value="Genomic_DNA"/>
</dbReference>
<feature type="region of interest" description="Disordered" evidence="1">
    <location>
        <begin position="639"/>
        <end position="665"/>
    </location>
</feature>
<reference evidence="2" key="1">
    <citation type="submission" date="2009-10" db="EMBL/GenBank/DDBJ databases">
        <title>Diversity of trophic interactions inside an arsenic-rich microbial ecosystem.</title>
        <authorList>
            <person name="Bertin P.N."/>
            <person name="Heinrich-Salmeron A."/>
            <person name="Pelletier E."/>
            <person name="Goulhen-Chollet F."/>
            <person name="Arsene-Ploetze F."/>
            <person name="Gallien S."/>
            <person name="Calteau A."/>
            <person name="Vallenet D."/>
            <person name="Casiot C."/>
            <person name="Chane-Woon-Ming B."/>
            <person name="Giloteaux L."/>
            <person name="Barakat M."/>
            <person name="Bonnefoy V."/>
            <person name="Bruneel O."/>
            <person name="Chandler M."/>
            <person name="Cleiss J."/>
            <person name="Duran R."/>
            <person name="Elbaz-Poulichet F."/>
            <person name="Fonknechten N."/>
            <person name="Lauga B."/>
            <person name="Mornico D."/>
            <person name="Ortet P."/>
            <person name="Schaeffer C."/>
            <person name="Siguier P."/>
            <person name="Alexander Thil Smith A."/>
            <person name="Van Dorsselaer A."/>
            <person name="Weissenbach J."/>
            <person name="Medigue C."/>
            <person name="Le Paslier D."/>
        </authorList>
    </citation>
    <scope>NUCLEOTIDE SEQUENCE</scope>
</reference>
<proteinExistence type="predicted"/>